<protein>
    <recommendedName>
        <fullName evidence="3">DDE Tnp4 domain-containing protein</fullName>
    </recommendedName>
</protein>
<reference evidence="4" key="1">
    <citation type="submission" date="2022-03" db="EMBL/GenBank/DDBJ databases">
        <authorList>
            <person name="Tunstrom K."/>
        </authorList>
    </citation>
    <scope>NUCLEOTIDE SEQUENCE</scope>
</reference>
<dbReference type="InterPro" id="IPR027806">
    <property type="entry name" value="HARBI1_dom"/>
</dbReference>
<evidence type="ECO:0000259" key="3">
    <source>
        <dbReference type="Pfam" id="PF13359"/>
    </source>
</evidence>
<dbReference type="EMBL" id="CAKOGL010000007">
    <property type="protein sequence ID" value="CAH2088731.1"/>
    <property type="molecule type" value="Genomic_DNA"/>
</dbReference>
<accession>A0AAU9TSE6</accession>
<dbReference type="GO" id="GO:0046872">
    <property type="term" value="F:metal ion binding"/>
    <property type="evidence" value="ECO:0007669"/>
    <property type="project" value="UniProtKB-KW"/>
</dbReference>
<evidence type="ECO:0000256" key="1">
    <source>
        <dbReference type="ARBA" id="ARBA00001968"/>
    </source>
</evidence>
<dbReference type="AlphaFoldDB" id="A0AAU9TSE6"/>
<comment type="cofactor">
    <cofactor evidence="1">
        <name>a divalent metal cation</name>
        <dbReference type="ChEBI" id="CHEBI:60240"/>
    </cofactor>
</comment>
<evidence type="ECO:0000313" key="4">
    <source>
        <dbReference type="EMBL" id="CAH2088731.1"/>
    </source>
</evidence>
<evidence type="ECO:0000256" key="2">
    <source>
        <dbReference type="ARBA" id="ARBA00022723"/>
    </source>
</evidence>
<organism evidence="4 5">
    <name type="scientific">Euphydryas editha</name>
    <name type="common">Edith's checkerspot</name>
    <dbReference type="NCBI Taxonomy" id="104508"/>
    <lineage>
        <taxon>Eukaryota</taxon>
        <taxon>Metazoa</taxon>
        <taxon>Ecdysozoa</taxon>
        <taxon>Arthropoda</taxon>
        <taxon>Hexapoda</taxon>
        <taxon>Insecta</taxon>
        <taxon>Pterygota</taxon>
        <taxon>Neoptera</taxon>
        <taxon>Endopterygota</taxon>
        <taxon>Lepidoptera</taxon>
        <taxon>Glossata</taxon>
        <taxon>Ditrysia</taxon>
        <taxon>Papilionoidea</taxon>
        <taxon>Nymphalidae</taxon>
        <taxon>Nymphalinae</taxon>
        <taxon>Euphydryas</taxon>
    </lineage>
</organism>
<comment type="caution">
    <text evidence="4">The sequence shown here is derived from an EMBL/GenBank/DDBJ whole genome shotgun (WGS) entry which is preliminary data.</text>
</comment>
<feature type="domain" description="DDE Tnp4" evidence="3">
    <location>
        <begin position="25"/>
        <end position="84"/>
    </location>
</feature>
<sequence length="154" mass="17616">MPTISYLFVFSSVPNTPGIMKPYGGDHREGTKERIFNKKLSSARVIVENVFGVMSAVFRVLRSPMLLEPELASQVVMACVVLHNFLRRNRPSRTVYNPPSTFDVYDGDELIIPGSWRDDIPNNPVLRDIGNIPRRSPKNPLEIRNEFANYFYKT</sequence>
<gene>
    <name evidence="4" type="ORF">EEDITHA_LOCUS4868</name>
</gene>
<name>A0AAU9TSE6_EUPED</name>
<dbReference type="Proteomes" id="UP001153954">
    <property type="component" value="Unassembled WGS sequence"/>
</dbReference>
<proteinExistence type="predicted"/>
<keyword evidence="2" id="KW-0479">Metal-binding</keyword>
<dbReference type="Pfam" id="PF13359">
    <property type="entry name" value="DDE_Tnp_4"/>
    <property type="match status" value="1"/>
</dbReference>
<keyword evidence="5" id="KW-1185">Reference proteome</keyword>
<evidence type="ECO:0000313" key="5">
    <source>
        <dbReference type="Proteomes" id="UP001153954"/>
    </source>
</evidence>